<dbReference type="AlphaFoldDB" id="A0A4V5UYG3"/>
<dbReference type="PANTHER" id="PTHR34934:SF1">
    <property type="entry name" value="FLAVIN-DEPENDENT THYMIDYLATE SYNTHASE"/>
    <property type="match status" value="1"/>
</dbReference>
<feature type="binding site" evidence="5">
    <location>
        <position position="95"/>
    </location>
    <ligand>
        <name>FAD</name>
        <dbReference type="ChEBI" id="CHEBI:57692"/>
        <note>ligand shared between neighboring subunits</note>
    </ligand>
</feature>
<keyword evidence="4 5" id="KW-0274">FAD</keyword>
<evidence type="ECO:0000313" key="6">
    <source>
        <dbReference type="EMBL" id="TKK84713.1"/>
    </source>
</evidence>
<dbReference type="GO" id="GO:0006235">
    <property type="term" value="P:dTTP biosynthetic process"/>
    <property type="evidence" value="ECO:0007669"/>
    <property type="project" value="UniProtKB-UniRule"/>
</dbReference>
<gene>
    <name evidence="5 6" type="primary">thyX</name>
    <name evidence="6" type="ORF">FDA94_29015</name>
</gene>
<protein>
    <recommendedName>
        <fullName evidence="5">Flavin-dependent thymidylate synthase</fullName>
        <shortName evidence="5">FDTS</shortName>
        <ecNumber evidence="5">2.1.1.148</ecNumber>
    </recommendedName>
    <alternativeName>
        <fullName evidence="5">FAD-dependent thymidylate synthase</fullName>
    </alternativeName>
    <alternativeName>
        <fullName evidence="5">Thymidylate synthase ThyX</fullName>
        <shortName evidence="5">TS</shortName>
        <shortName evidence="5">TSase</shortName>
    </alternativeName>
</protein>
<dbReference type="GO" id="GO:0050660">
    <property type="term" value="F:flavin adenine dinucleotide binding"/>
    <property type="evidence" value="ECO:0007669"/>
    <property type="project" value="UniProtKB-UniRule"/>
</dbReference>
<feature type="binding site" evidence="5">
    <location>
        <begin position="119"/>
        <end position="121"/>
    </location>
    <ligand>
        <name>FAD</name>
        <dbReference type="ChEBI" id="CHEBI:57692"/>
        <note>ligand shared between neighboring subunits</note>
    </ligand>
</feature>
<dbReference type="Pfam" id="PF02511">
    <property type="entry name" value="Thy1"/>
    <property type="match status" value="1"/>
</dbReference>
<evidence type="ECO:0000313" key="7">
    <source>
        <dbReference type="Proteomes" id="UP000308705"/>
    </source>
</evidence>
<evidence type="ECO:0000256" key="1">
    <source>
        <dbReference type="ARBA" id="ARBA00022603"/>
    </source>
</evidence>
<comment type="catalytic activity">
    <reaction evidence="5">
        <text>dUMP + (6R)-5,10-methylene-5,6,7,8-tetrahydrofolate + NADPH + H(+) = dTMP + (6S)-5,6,7,8-tetrahydrofolate + NADP(+)</text>
        <dbReference type="Rhea" id="RHEA:29043"/>
        <dbReference type="ChEBI" id="CHEBI:15378"/>
        <dbReference type="ChEBI" id="CHEBI:15636"/>
        <dbReference type="ChEBI" id="CHEBI:57453"/>
        <dbReference type="ChEBI" id="CHEBI:57783"/>
        <dbReference type="ChEBI" id="CHEBI:58349"/>
        <dbReference type="ChEBI" id="CHEBI:63528"/>
        <dbReference type="ChEBI" id="CHEBI:246422"/>
        <dbReference type="EC" id="2.1.1.148"/>
    </reaction>
</comment>
<keyword evidence="3 5" id="KW-0545">Nucleotide biosynthesis</keyword>
<dbReference type="GO" id="GO:0032259">
    <property type="term" value="P:methylation"/>
    <property type="evidence" value="ECO:0007669"/>
    <property type="project" value="UniProtKB-KW"/>
</dbReference>
<keyword evidence="1 5" id="KW-0489">Methyltransferase</keyword>
<comment type="caution">
    <text evidence="6">The sequence shown here is derived from an EMBL/GenBank/DDBJ whole genome shotgun (WGS) entry which is preliminary data.</text>
</comment>
<dbReference type="UniPathway" id="UPA00575"/>
<dbReference type="PROSITE" id="PS51331">
    <property type="entry name" value="THYX"/>
    <property type="match status" value="1"/>
</dbReference>
<proteinExistence type="inferred from homology"/>
<feature type="binding site" description="in other chain" evidence="5">
    <location>
        <begin position="129"/>
        <end position="131"/>
    </location>
    <ligand>
        <name>dUMP</name>
        <dbReference type="ChEBI" id="CHEBI:246422"/>
        <note>ligand shared between dimeric partners</note>
    </ligand>
</feature>
<dbReference type="CDD" id="cd20175">
    <property type="entry name" value="ThyX"/>
    <property type="match status" value="1"/>
</dbReference>
<keyword evidence="5 6" id="KW-0808">Transferase</keyword>
<organism evidence="6 7">
    <name type="scientific">Herbidospora galbida</name>
    <dbReference type="NCBI Taxonomy" id="2575442"/>
    <lineage>
        <taxon>Bacteria</taxon>
        <taxon>Bacillati</taxon>
        <taxon>Actinomycetota</taxon>
        <taxon>Actinomycetes</taxon>
        <taxon>Streptosporangiales</taxon>
        <taxon>Streptosporangiaceae</taxon>
        <taxon>Herbidospora</taxon>
    </lineage>
</organism>
<keyword evidence="5" id="KW-0521">NADP</keyword>
<dbReference type="EC" id="2.1.1.148" evidence="5"/>
<dbReference type="SUPFAM" id="SSF69796">
    <property type="entry name" value="Thymidylate synthase-complementing protein Thy1"/>
    <property type="match status" value="1"/>
</dbReference>
<dbReference type="GO" id="GO:0050797">
    <property type="term" value="F:thymidylate synthase (FAD) activity"/>
    <property type="evidence" value="ECO:0007669"/>
    <property type="project" value="UniProtKB-UniRule"/>
</dbReference>
<comment type="subunit">
    <text evidence="5">Homotetramer.</text>
</comment>
<feature type="binding site" evidence="5">
    <location>
        <begin position="116"/>
        <end position="119"/>
    </location>
    <ligand>
        <name>dUMP</name>
        <dbReference type="ChEBI" id="CHEBI:246422"/>
        <note>ligand shared between dimeric partners</note>
    </ligand>
</feature>
<dbReference type="NCBIfam" id="TIGR02170">
    <property type="entry name" value="thyX"/>
    <property type="match status" value="1"/>
</dbReference>
<dbReference type="GO" id="GO:0004799">
    <property type="term" value="F:thymidylate synthase activity"/>
    <property type="evidence" value="ECO:0007669"/>
    <property type="project" value="TreeGrafter"/>
</dbReference>
<dbReference type="GO" id="GO:0070402">
    <property type="term" value="F:NADPH binding"/>
    <property type="evidence" value="ECO:0007669"/>
    <property type="project" value="TreeGrafter"/>
</dbReference>
<dbReference type="GO" id="GO:0006231">
    <property type="term" value="P:dTMP biosynthetic process"/>
    <property type="evidence" value="ECO:0007669"/>
    <property type="project" value="UniProtKB-UniRule"/>
</dbReference>
<keyword evidence="2 5" id="KW-0285">Flavoprotein</keyword>
<sequence>MVSEDTVFPPPPQASTVTVDETPSRVQLIAWTFVSAEVYDKLDHQDDPTNVGYMDADILAEYAGRTCYQSWSKPNPETATNAGYLRNVIDHQHFSVLEHASATFLITGVSRSLLAELSRHRHLSLSVESQRYVPQDEGEPVIPPLLRKYPAITDVLICAHKASIGDYEEIITALMARQADGDKLTKKEIREAARSVLLNSQPVSMVVTGNLRAWREVLTKRYHIAADAEIRELAGELLTILRRVAPNSFSDFPNQPFGNDTIRRSA</sequence>
<name>A0A4V5UYG3_9ACTN</name>
<dbReference type="HAMAP" id="MF_01408">
    <property type="entry name" value="ThyX"/>
    <property type="match status" value="1"/>
</dbReference>
<comment type="caution">
    <text evidence="5">Lacks conserved residue(s) required for the propagation of feature annotation.</text>
</comment>
<dbReference type="InterPro" id="IPR036098">
    <property type="entry name" value="Thymidylate_synthase_ThyX_sf"/>
</dbReference>
<comment type="similarity">
    <text evidence="5">Belongs to the thymidylate synthase ThyX family.</text>
</comment>
<feature type="active site" description="Involved in ionization of N3 of dUMP, leading to its activation" evidence="5">
    <location>
        <position position="221"/>
    </location>
</feature>
<keyword evidence="7" id="KW-1185">Reference proteome</keyword>
<comment type="pathway">
    <text evidence="5">Pyrimidine metabolism; dTTP biosynthesis.</text>
</comment>
<dbReference type="Gene3D" id="3.30.1360.170">
    <property type="match status" value="1"/>
</dbReference>
<evidence type="ECO:0000256" key="3">
    <source>
        <dbReference type="ARBA" id="ARBA00022727"/>
    </source>
</evidence>
<evidence type="ECO:0000256" key="5">
    <source>
        <dbReference type="HAMAP-Rule" id="MF_01408"/>
    </source>
</evidence>
<evidence type="ECO:0000256" key="4">
    <source>
        <dbReference type="ARBA" id="ARBA00022827"/>
    </source>
</evidence>
<dbReference type="InterPro" id="IPR003669">
    <property type="entry name" value="Thymidylate_synthase_ThyX"/>
</dbReference>
<dbReference type="OrthoDB" id="9780625at2"/>
<reference evidence="6 7" key="1">
    <citation type="submission" date="2019-04" db="EMBL/GenBank/DDBJ databases">
        <title>Herbidospora sp. NEAU-GS14.nov., a novel actinomycete isolated from soil.</title>
        <authorList>
            <person name="Han L."/>
        </authorList>
    </citation>
    <scope>NUCLEOTIDE SEQUENCE [LARGE SCALE GENOMIC DNA]</scope>
    <source>
        <strain evidence="6 7">NEAU-GS14</strain>
    </source>
</reference>
<feature type="binding site" evidence="5">
    <location>
        <position position="221"/>
    </location>
    <ligand>
        <name>dUMP</name>
        <dbReference type="ChEBI" id="CHEBI:246422"/>
        <note>ligand shared between dimeric partners</note>
    </ligand>
</feature>
<evidence type="ECO:0000256" key="2">
    <source>
        <dbReference type="ARBA" id="ARBA00022630"/>
    </source>
</evidence>
<feature type="binding site" evidence="5">
    <location>
        <begin position="210"/>
        <end position="212"/>
    </location>
    <ligand>
        <name>FAD</name>
        <dbReference type="ChEBI" id="CHEBI:57692"/>
        <note>ligand shared between neighboring subunits</note>
    </ligand>
</feature>
<dbReference type="PANTHER" id="PTHR34934">
    <property type="entry name" value="FLAVIN-DEPENDENT THYMIDYLATE SYNTHASE"/>
    <property type="match status" value="1"/>
</dbReference>
<comment type="cofactor">
    <cofactor evidence="5">
        <name>FAD</name>
        <dbReference type="ChEBI" id="CHEBI:57692"/>
    </cofactor>
    <text evidence="5">Binds 4 FAD per tetramer. Each FAD binding site is formed by three monomers.</text>
</comment>
<comment type="function">
    <text evidence="5">Catalyzes the reductive methylation of 2'-deoxyuridine-5'-monophosphate (dUMP) to 2'-deoxythymidine-5'-monophosphate (dTMP) while utilizing 5,10-methylenetetrahydrofolate (mTHF) as the methyl donor, and NADPH and FADH(2) as the reductant.</text>
</comment>
<accession>A0A4V5UYG3</accession>
<dbReference type="EMBL" id="SZQA01000033">
    <property type="protein sequence ID" value="TKK84713.1"/>
    <property type="molecule type" value="Genomic_DNA"/>
</dbReference>
<feature type="binding site" description="in other chain" evidence="5">
    <location>
        <position position="194"/>
    </location>
    <ligand>
        <name>dUMP</name>
        <dbReference type="ChEBI" id="CHEBI:246422"/>
        <note>ligand shared between dimeric partners</note>
    </ligand>
</feature>
<dbReference type="Proteomes" id="UP000308705">
    <property type="component" value="Unassembled WGS sequence"/>
</dbReference>